<dbReference type="EnsemblMetazoa" id="GPPI027938-RA">
    <property type="protein sequence ID" value="GPPI027938-PA"/>
    <property type="gene ID" value="GPPI027938"/>
</dbReference>
<dbReference type="EMBL" id="JXJN01013231">
    <property type="status" value="NOT_ANNOTATED_CDS"/>
    <property type="molecule type" value="Genomic_DNA"/>
</dbReference>
<feature type="region of interest" description="Disordered" evidence="1">
    <location>
        <begin position="1"/>
        <end position="23"/>
    </location>
</feature>
<dbReference type="AlphaFoldDB" id="A0A1B0BF05"/>
<dbReference type="VEuPathDB" id="VectorBase:GPPI027938"/>
<proteinExistence type="predicted"/>
<evidence type="ECO:0000256" key="1">
    <source>
        <dbReference type="SAM" id="MobiDB-lite"/>
    </source>
</evidence>
<organism evidence="2 3">
    <name type="scientific">Glossina palpalis gambiensis</name>
    <dbReference type="NCBI Taxonomy" id="67801"/>
    <lineage>
        <taxon>Eukaryota</taxon>
        <taxon>Metazoa</taxon>
        <taxon>Ecdysozoa</taxon>
        <taxon>Arthropoda</taxon>
        <taxon>Hexapoda</taxon>
        <taxon>Insecta</taxon>
        <taxon>Pterygota</taxon>
        <taxon>Neoptera</taxon>
        <taxon>Endopterygota</taxon>
        <taxon>Diptera</taxon>
        <taxon>Brachycera</taxon>
        <taxon>Muscomorpha</taxon>
        <taxon>Hippoboscoidea</taxon>
        <taxon>Glossinidae</taxon>
        <taxon>Glossina</taxon>
    </lineage>
</organism>
<feature type="region of interest" description="Disordered" evidence="1">
    <location>
        <begin position="56"/>
        <end position="102"/>
    </location>
</feature>
<name>A0A1B0BF05_9MUSC</name>
<reference evidence="3" key="1">
    <citation type="submission" date="2015-01" db="EMBL/GenBank/DDBJ databases">
        <authorList>
            <person name="Aksoy S."/>
            <person name="Warren W."/>
            <person name="Wilson R.K."/>
        </authorList>
    </citation>
    <scope>NUCLEOTIDE SEQUENCE [LARGE SCALE GENOMIC DNA]</scope>
    <source>
        <strain evidence="3">IAEA</strain>
    </source>
</reference>
<sequence length="102" mass="11000">SNTSGNSSGCSNSSSSSSRERRRYLKKDAAVEILNERTPQIEGSFKYYIVVDVDRAHNDDDNGDNNQSSNNMRVLKYNDSGVSDSNGDGDGDGDGGKNVNNC</sequence>
<evidence type="ECO:0000313" key="3">
    <source>
        <dbReference type="Proteomes" id="UP000092460"/>
    </source>
</evidence>
<evidence type="ECO:0000313" key="2">
    <source>
        <dbReference type="EnsemblMetazoa" id="GPPI027938-PA"/>
    </source>
</evidence>
<keyword evidence="3" id="KW-1185">Reference proteome</keyword>
<protein>
    <submittedName>
        <fullName evidence="2">Uncharacterized protein</fullName>
    </submittedName>
</protein>
<accession>A0A1B0BF05</accession>
<reference evidence="2" key="2">
    <citation type="submission" date="2020-05" db="UniProtKB">
        <authorList>
            <consortium name="EnsemblMetazoa"/>
        </authorList>
    </citation>
    <scope>IDENTIFICATION</scope>
    <source>
        <strain evidence="2">IAEA</strain>
    </source>
</reference>
<feature type="compositionally biased region" description="Low complexity" evidence="1">
    <location>
        <begin position="1"/>
        <end position="17"/>
    </location>
</feature>
<dbReference type="Proteomes" id="UP000092460">
    <property type="component" value="Unassembled WGS sequence"/>
</dbReference>